<dbReference type="EMBL" id="JADFTS010000008">
    <property type="protein sequence ID" value="KAF9594788.1"/>
    <property type="molecule type" value="Genomic_DNA"/>
</dbReference>
<comment type="cofactor">
    <cofactor evidence="1">
        <name>heme</name>
        <dbReference type="ChEBI" id="CHEBI:30413"/>
    </cofactor>
</comment>
<dbReference type="GO" id="GO:0020037">
    <property type="term" value="F:heme binding"/>
    <property type="evidence" value="ECO:0007669"/>
    <property type="project" value="InterPro"/>
</dbReference>
<dbReference type="PANTHER" id="PTHR47943:SF9">
    <property type="entry name" value="CYTOCHROME P450"/>
    <property type="match status" value="1"/>
</dbReference>
<dbReference type="InterPro" id="IPR036396">
    <property type="entry name" value="Cyt_P450_sf"/>
</dbReference>
<comment type="caution">
    <text evidence="10">The sequence shown here is derived from an EMBL/GenBank/DDBJ whole genome shotgun (WGS) entry which is preliminary data.</text>
</comment>
<evidence type="ECO:0000256" key="6">
    <source>
        <dbReference type="ARBA" id="ARBA00023002"/>
    </source>
</evidence>
<dbReference type="PANTHER" id="PTHR47943">
    <property type="entry name" value="CYTOCHROME P450 93A3-LIKE"/>
    <property type="match status" value="1"/>
</dbReference>
<keyword evidence="4" id="KW-0349">Heme</keyword>
<evidence type="ECO:0000256" key="4">
    <source>
        <dbReference type="ARBA" id="ARBA00022617"/>
    </source>
</evidence>
<dbReference type="GO" id="GO:0005506">
    <property type="term" value="F:iron ion binding"/>
    <property type="evidence" value="ECO:0007669"/>
    <property type="project" value="InterPro"/>
</dbReference>
<reference evidence="10 11" key="1">
    <citation type="submission" date="2020-10" db="EMBL/GenBank/DDBJ databases">
        <title>The Coptis chinensis genome and diversification of protoberbering-type alkaloids.</title>
        <authorList>
            <person name="Wang B."/>
            <person name="Shu S."/>
            <person name="Song C."/>
            <person name="Liu Y."/>
        </authorList>
    </citation>
    <scope>NUCLEOTIDE SEQUENCE [LARGE SCALE GENOMIC DNA]</scope>
    <source>
        <strain evidence="10">HL-2020</strain>
        <tissue evidence="10">Leaf</tissue>
    </source>
</reference>
<keyword evidence="11" id="KW-1185">Reference proteome</keyword>
<evidence type="ECO:0000256" key="1">
    <source>
        <dbReference type="ARBA" id="ARBA00001971"/>
    </source>
</evidence>
<evidence type="ECO:0000256" key="5">
    <source>
        <dbReference type="ARBA" id="ARBA00022723"/>
    </source>
</evidence>
<keyword evidence="5" id="KW-0479">Metal-binding</keyword>
<dbReference type="AlphaFoldDB" id="A0A835LGK7"/>
<dbReference type="Proteomes" id="UP000631114">
    <property type="component" value="Unassembled WGS sequence"/>
</dbReference>
<evidence type="ECO:0000256" key="3">
    <source>
        <dbReference type="ARBA" id="ARBA00010617"/>
    </source>
</evidence>
<keyword evidence="6" id="KW-0560">Oxidoreductase</keyword>
<keyword evidence="7" id="KW-0408">Iron</keyword>
<dbReference type="SUPFAM" id="SSF48264">
    <property type="entry name" value="Cytochrome P450"/>
    <property type="match status" value="1"/>
</dbReference>
<comment type="similarity">
    <text evidence="3">Belongs to the cytochrome P450 family.</text>
</comment>
<keyword evidence="9" id="KW-0472">Membrane</keyword>
<dbReference type="GO" id="GO:0016705">
    <property type="term" value="F:oxidoreductase activity, acting on paired donors, with incorporation or reduction of molecular oxygen"/>
    <property type="evidence" value="ECO:0007669"/>
    <property type="project" value="InterPro"/>
</dbReference>
<gene>
    <name evidence="10" type="ORF">IFM89_034771</name>
</gene>
<dbReference type="OrthoDB" id="2789670at2759"/>
<comment type="subcellular location">
    <subcellularLocation>
        <location evidence="2">Membrane</location>
    </subcellularLocation>
</comment>
<keyword evidence="8" id="KW-0503">Monooxygenase</keyword>
<dbReference type="GO" id="GO:0004497">
    <property type="term" value="F:monooxygenase activity"/>
    <property type="evidence" value="ECO:0007669"/>
    <property type="project" value="UniProtKB-KW"/>
</dbReference>
<evidence type="ECO:0000313" key="10">
    <source>
        <dbReference type="EMBL" id="KAF9594788.1"/>
    </source>
</evidence>
<evidence type="ECO:0000256" key="8">
    <source>
        <dbReference type="ARBA" id="ARBA00023033"/>
    </source>
</evidence>
<accession>A0A835LGK7</accession>
<evidence type="ECO:0000256" key="9">
    <source>
        <dbReference type="ARBA" id="ARBA00023136"/>
    </source>
</evidence>
<evidence type="ECO:0000313" key="11">
    <source>
        <dbReference type="Proteomes" id="UP000631114"/>
    </source>
</evidence>
<name>A0A835LGK7_9MAGN</name>
<dbReference type="Gene3D" id="1.10.630.10">
    <property type="entry name" value="Cytochrome P450"/>
    <property type="match status" value="1"/>
</dbReference>
<proteinExistence type="inferred from homology"/>
<organism evidence="10 11">
    <name type="scientific">Coptis chinensis</name>
    <dbReference type="NCBI Taxonomy" id="261450"/>
    <lineage>
        <taxon>Eukaryota</taxon>
        <taxon>Viridiplantae</taxon>
        <taxon>Streptophyta</taxon>
        <taxon>Embryophyta</taxon>
        <taxon>Tracheophyta</taxon>
        <taxon>Spermatophyta</taxon>
        <taxon>Magnoliopsida</taxon>
        <taxon>Ranunculales</taxon>
        <taxon>Ranunculaceae</taxon>
        <taxon>Coptidoideae</taxon>
        <taxon>Coptis</taxon>
    </lineage>
</organism>
<sequence length="103" mass="11532">MAKKYGPIMSIRLGLIPTIVVSSPEFAELFLKTHDLVAKAESLIDDVMYRMVVGLKDDRFKFKPSIQEGVRLAGLFNFPDYIPYVGALDLRVKMVHVLGTVSC</sequence>
<protein>
    <submittedName>
        <fullName evidence="10">Uncharacterized protein</fullName>
    </submittedName>
</protein>
<evidence type="ECO:0000256" key="2">
    <source>
        <dbReference type="ARBA" id="ARBA00004370"/>
    </source>
</evidence>
<evidence type="ECO:0000256" key="7">
    <source>
        <dbReference type="ARBA" id="ARBA00023004"/>
    </source>
</evidence>
<dbReference type="GO" id="GO:0016020">
    <property type="term" value="C:membrane"/>
    <property type="evidence" value="ECO:0007669"/>
    <property type="project" value="UniProtKB-SubCell"/>
</dbReference>